<keyword evidence="3" id="KW-0732">Signal</keyword>
<dbReference type="InterPro" id="IPR035914">
    <property type="entry name" value="Sperma_CUB_dom_sf"/>
</dbReference>
<dbReference type="InterPro" id="IPR058698">
    <property type="entry name" value="CUB_metazoa"/>
</dbReference>
<evidence type="ECO:0000259" key="4">
    <source>
        <dbReference type="PROSITE" id="PS01180"/>
    </source>
</evidence>
<dbReference type="Pfam" id="PF26080">
    <property type="entry name" value="CUB_animal"/>
    <property type="match status" value="1"/>
</dbReference>
<evidence type="ECO:0000256" key="2">
    <source>
        <dbReference type="PROSITE-ProRule" id="PRU00059"/>
    </source>
</evidence>
<reference evidence="5 6" key="1">
    <citation type="submission" date="2016-03" db="EMBL/GenBank/DDBJ databases">
        <title>EvidentialGene: Evidence-directed Construction of Genes on Genomes.</title>
        <authorList>
            <person name="Gilbert D.G."/>
            <person name="Choi J.-H."/>
            <person name="Mockaitis K."/>
            <person name="Colbourne J."/>
            <person name="Pfrender M."/>
        </authorList>
    </citation>
    <scope>NUCLEOTIDE SEQUENCE [LARGE SCALE GENOMIC DNA]</scope>
    <source>
        <strain evidence="5 6">Xinb3</strain>
        <tissue evidence="5">Complete organism</tissue>
    </source>
</reference>
<dbReference type="EMBL" id="LRGB01001361">
    <property type="protein sequence ID" value="KZS12488.1"/>
    <property type="molecule type" value="Genomic_DNA"/>
</dbReference>
<dbReference type="STRING" id="35525.A0A164VN87"/>
<keyword evidence="1" id="KW-1015">Disulfide bond</keyword>
<accession>A0A164VN87</accession>
<comment type="caution">
    <text evidence="5">The sequence shown here is derived from an EMBL/GenBank/DDBJ whole genome shotgun (WGS) entry which is preliminary data.</text>
</comment>
<sequence length="513" mass="55095">MVKSLGYRWLVARWILVYANQFFVNNRHGCPLETSDRSLLMFRTIRELARTDDATASDKKRMSLITCKKWQFTIFGTYEQMDRSIMAMFSIMLLGCCYVEVAFGQQPKSILNTNHISDNATDADRSSKFISLFSIVRFSNAPCTTSTGLNGTCFTSSECSSNGGTATGSCASGFGVCCVVTIQTCGSTTALNSTYWQNPGYTNTYTTAGQCSLYVTKSSSHICQLRLDFIGFTLANPDSNAKVSAGQCLVDVFTVTGQSNSVPAICGSNANQHIYMDMTPGTQTFSLNMILTGTTTSRLWNIRISQIPCGTSYTAPENCLQYFTEPTGTLTSFNYQYATTPVIQHLAYQDYNICIRTNQGFCGISYAPCSTTTTNGEASFAISGIDTAVAAAAFAAGTTSLVDAECGNDWLQISCATDQINSVYTSASVAAPTGPTVGCVNKLCGVFFSAITAAAANAPVYSYTKPFNLYFHTDGSEFGMATADAIGTSTESFGFCLTYTQLACSSTLSKTSG</sequence>
<dbReference type="AlphaFoldDB" id="A0A164VN87"/>
<dbReference type="OrthoDB" id="6378485at2759"/>
<dbReference type="PANTHER" id="PTHR33236">
    <property type="entry name" value="INTRAFLAGELLAR TRANSPORT PROTEIN 122 FAMILY PROTEIN-RELATED"/>
    <property type="match status" value="1"/>
</dbReference>
<dbReference type="PANTHER" id="PTHR33236:SF5">
    <property type="entry name" value="CUB DOMAIN-CONTAINING PROTEIN"/>
    <property type="match status" value="1"/>
</dbReference>
<gene>
    <name evidence="5" type="ORF">APZ42_022624</name>
</gene>
<keyword evidence="6" id="KW-1185">Reference proteome</keyword>
<feature type="domain" description="CUB" evidence="4">
    <location>
        <begin position="185"/>
        <end position="307"/>
    </location>
</feature>
<dbReference type="PROSITE" id="PS01180">
    <property type="entry name" value="CUB"/>
    <property type="match status" value="1"/>
</dbReference>
<evidence type="ECO:0000313" key="5">
    <source>
        <dbReference type="EMBL" id="KZS12488.1"/>
    </source>
</evidence>
<comment type="caution">
    <text evidence="2">Lacks conserved residue(s) required for the propagation of feature annotation.</text>
</comment>
<evidence type="ECO:0000313" key="6">
    <source>
        <dbReference type="Proteomes" id="UP000076858"/>
    </source>
</evidence>
<feature type="signal peptide" evidence="3">
    <location>
        <begin position="1"/>
        <end position="19"/>
    </location>
</feature>
<evidence type="ECO:0000256" key="3">
    <source>
        <dbReference type="SAM" id="SignalP"/>
    </source>
</evidence>
<proteinExistence type="predicted"/>
<dbReference type="Gene3D" id="2.60.120.290">
    <property type="entry name" value="Spermadhesin, CUB domain"/>
    <property type="match status" value="1"/>
</dbReference>
<protein>
    <recommendedName>
        <fullName evidence="4">CUB domain-containing protein</fullName>
    </recommendedName>
</protein>
<evidence type="ECO:0000256" key="1">
    <source>
        <dbReference type="ARBA" id="ARBA00023157"/>
    </source>
</evidence>
<name>A0A164VN87_9CRUS</name>
<dbReference type="InterPro" id="IPR000859">
    <property type="entry name" value="CUB_dom"/>
</dbReference>
<dbReference type="Proteomes" id="UP000076858">
    <property type="component" value="Unassembled WGS sequence"/>
</dbReference>
<feature type="chain" id="PRO_5007853943" description="CUB domain-containing protein" evidence="3">
    <location>
        <begin position="20"/>
        <end position="513"/>
    </location>
</feature>
<organism evidence="5 6">
    <name type="scientific">Daphnia magna</name>
    <dbReference type="NCBI Taxonomy" id="35525"/>
    <lineage>
        <taxon>Eukaryota</taxon>
        <taxon>Metazoa</taxon>
        <taxon>Ecdysozoa</taxon>
        <taxon>Arthropoda</taxon>
        <taxon>Crustacea</taxon>
        <taxon>Branchiopoda</taxon>
        <taxon>Diplostraca</taxon>
        <taxon>Cladocera</taxon>
        <taxon>Anomopoda</taxon>
        <taxon>Daphniidae</taxon>
        <taxon>Daphnia</taxon>
    </lineage>
</organism>